<dbReference type="Proteomes" id="UP000261640">
    <property type="component" value="Unplaced"/>
</dbReference>
<evidence type="ECO:0000313" key="1">
    <source>
        <dbReference type="Ensembl" id="ENSMAMP00000028179.2"/>
    </source>
</evidence>
<accession>A0A3Q3N7E7</accession>
<protein>
    <submittedName>
        <fullName evidence="1">Uncharacterized protein</fullName>
    </submittedName>
</protein>
<reference evidence="1" key="1">
    <citation type="submission" date="2025-08" db="UniProtKB">
        <authorList>
            <consortium name="Ensembl"/>
        </authorList>
    </citation>
    <scope>IDENTIFICATION</scope>
</reference>
<dbReference type="AlphaFoldDB" id="A0A3Q3N7E7"/>
<evidence type="ECO:0000313" key="2">
    <source>
        <dbReference type="Proteomes" id="UP000261640"/>
    </source>
</evidence>
<sequence>FCCHQTCPLDSVWHPPVLCGDRHRTGISYRRKFCGFDLPLFLSQDESGEVGVQLALLADPPVLHAVPPFLLSYPQSTGDVVAKVQPLLLCKVANGLVIVLHLQVTLAHEEMSFDRLAVQFQSMSAVCQSSVVLLQLHVAQRPVSVVRWDAGAVAGSSFHVLATQKEAVALLLQLLSRQRSAFLWTF</sequence>
<name>A0A3Q3N7E7_9TELE</name>
<reference evidence="1" key="2">
    <citation type="submission" date="2025-09" db="UniProtKB">
        <authorList>
            <consortium name="Ensembl"/>
        </authorList>
    </citation>
    <scope>IDENTIFICATION</scope>
</reference>
<dbReference type="InParanoid" id="A0A3Q3N7E7"/>
<proteinExistence type="predicted"/>
<dbReference type="Ensembl" id="ENSMAMT00000028914.2">
    <property type="protein sequence ID" value="ENSMAMP00000028179.2"/>
    <property type="gene ID" value="ENSMAMG00000024641.1"/>
</dbReference>
<keyword evidence="2" id="KW-1185">Reference proteome</keyword>
<organism evidence="1 2">
    <name type="scientific">Mastacembelus armatus</name>
    <name type="common">zig-zag eel</name>
    <dbReference type="NCBI Taxonomy" id="205130"/>
    <lineage>
        <taxon>Eukaryota</taxon>
        <taxon>Metazoa</taxon>
        <taxon>Chordata</taxon>
        <taxon>Craniata</taxon>
        <taxon>Vertebrata</taxon>
        <taxon>Euteleostomi</taxon>
        <taxon>Actinopterygii</taxon>
        <taxon>Neopterygii</taxon>
        <taxon>Teleostei</taxon>
        <taxon>Neoteleostei</taxon>
        <taxon>Acanthomorphata</taxon>
        <taxon>Anabantaria</taxon>
        <taxon>Synbranchiformes</taxon>
        <taxon>Mastacembelidae</taxon>
        <taxon>Mastacembelus</taxon>
    </lineage>
</organism>
<dbReference type="GeneTree" id="ENSGT00990000204060"/>